<keyword evidence="2 4" id="KW-0479">Metal-binding</keyword>
<dbReference type="SUPFAM" id="SSF46626">
    <property type="entry name" value="Cytochrome c"/>
    <property type="match status" value="1"/>
</dbReference>
<dbReference type="InterPro" id="IPR036909">
    <property type="entry name" value="Cyt_c-like_dom_sf"/>
</dbReference>
<accession>A0A6L9MP46</accession>
<dbReference type="GO" id="GO:0046872">
    <property type="term" value="F:metal ion binding"/>
    <property type="evidence" value="ECO:0007669"/>
    <property type="project" value="UniProtKB-KW"/>
</dbReference>
<reference evidence="6 7" key="1">
    <citation type="submission" date="2020-01" db="EMBL/GenBank/DDBJ databases">
        <title>Genomes of bacteria type strains.</title>
        <authorList>
            <person name="Chen J."/>
            <person name="Zhu S."/>
            <person name="Yang J."/>
        </authorList>
    </citation>
    <scope>NUCLEOTIDE SEQUENCE [LARGE SCALE GENOMIC DNA]</scope>
    <source>
        <strain evidence="6 7">LMG 22958</strain>
    </source>
</reference>
<evidence type="ECO:0000256" key="1">
    <source>
        <dbReference type="ARBA" id="ARBA00022617"/>
    </source>
</evidence>
<evidence type="ECO:0000313" key="7">
    <source>
        <dbReference type="Proteomes" id="UP000478837"/>
    </source>
</evidence>
<keyword evidence="7" id="KW-1185">Reference proteome</keyword>
<dbReference type="EMBL" id="JAAAWP010000001">
    <property type="protein sequence ID" value="NDW20039.1"/>
    <property type="molecule type" value="Genomic_DNA"/>
</dbReference>
<dbReference type="RefSeq" id="WP_163109209.1">
    <property type="nucleotide sequence ID" value="NZ_JAAAWP010000001.1"/>
</dbReference>
<name>A0A6L9MP46_9ALTE</name>
<keyword evidence="3 4" id="KW-0408">Iron</keyword>
<evidence type="ECO:0000256" key="4">
    <source>
        <dbReference type="PROSITE-ProRule" id="PRU00433"/>
    </source>
</evidence>
<dbReference type="Gene3D" id="1.10.760.10">
    <property type="entry name" value="Cytochrome c-like domain"/>
    <property type="match status" value="1"/>
</dbReference>
<organism evidence="6 7">
    <name type="scientific">Alteromonas hispanica</name>
    <dbReference type="NCBI Taxonomy" id="315421"/>
    <lineage>
        <taxon>Bacteria</taxon>
        <taxon>Pseudomonadati</taxon>
        <taxon>Pseudomonadota</taxon>
        <taxon>Gammaproteobacteria</taxon>
        <taxon>Alteromonadales</taxon>
        <taxon>Alteromonadaceae</taxon>
        <taxon>Alteromonas/Salinimonas group</taxon>
        <taxon>Alteromonas</taxon>
    </lineage>
</organism>
<dbReference type="InterPro" id="IPR009056">
    <property type="entry name" value="Cyt_c-like_dom"/>
</dbReference>
<dbReference type="AlphaFoldDB" id="A0A6L9MP46"/>
<dbReference type="Pfam" id="PF00034">
    <property type="entry name" value="Cytochrom_C"/>
    <property type="match status" value="1"/>
</dbReference>
<comment type="caution">
    <text evidence="6">The sequence shown here is derived from an EMBL/GenBank/DDBJ whole genome shotgun (WGS) entry which is preliminary data.</text>
</comment>
<dbReference type="GO" id="GO:0009055">
    <property type="term" value="F:electron transfer activity"/>
    <property type="evidence" value="ECO:0007669"/>
    <property type="project" value="InterPro"/>
</dbReference>
<evidence type="ECO:0000259" key="5">
    <source>
        <dbReference type="PROSITE" id="PS51007"/>
    </source>
</evidence>
<evidence type="ECO:0000256" key="3">
    <source>
        <dbReference type="ARBA" id="ARBA00023004"/>
    </source>
</evidence>
<keyword evidence="1 4" id="KW-0349">Heme</keyword>
<dbReference type="PROSITE" id="PS51257">
    <property type="entry name" value="PROKAR_LIPOPROTEIN"/>
    <property type="match status" value="1"/>
</dbReference>
<evidence type="ECO:0000313" key="6">
    <source>
        <dbReference type="EMBL" id="NDW20039.1"/>
    </source>
</evidence>
<proteinExistence type="predicted"/>
<dbReference type="GO" id="GO:0020037">
    <property type="term" value="F:heme binding"/>
    <property type="evidence" value="ECO:0007669"/>
    <property type="project" value="InterPro"/>
</dbReference>
<dbReference type="PROSITE" id="PS51007">
    <property type="entry name" value="CYTC"/>
    <property type="match status" value="1"/>
</dbReference>
<evidence type="ECO:0000256" key="2">
    <source>
        <dbReference type="ARBA" id="ARBA00022723"/>
    </source>
</evidence>
<feature type="domain" description="Cytochrome c" evidence="5">
    <location>
        <begin position="31"/>
        <end position="134"/>
    </location>
</feature>
<protein>
    <submittedName>
        <fullName evidence="6">C-type cytochrome</fullName>
    </submittedName>
</protein>
<sequence length="162" mass="17990">MRFTLILAACLLIVGCDQGAKSPRGFSLPEGDADNGALIFKKYGCNDCHTVAGETAEEDKNYLISHPIPLGGSSGRIKTYGELVTSIINPSHKLTPRRPASFTSEDGVSFMRVINDELTVSELIDLVAYLQPKYKVMPYRTTDYRLYQLRIPEKEVNTSNDE</sequence>
<gene>
    <name evidence="6" type="ORF">GTW09_00655</name>
</gene>
<dbReference type="Proteomes" id="UP000478837">
    <property type="component" value="Unassembled WGS sequence"/>
</dbReference>